<keyword evidence="1" id="KW-1133">Transmembrane helix</keyword>
<gene>
    <name evidence="2" type="ORF">PSO31014_01342</name>
</gene>
<feature type="transmembrane region" description="Helical" evidence="1">
    <location>
        <begin position="195"/>
        <end position="212"/>
    </location>
</feature>
<keyword evidence="1" id="KW-0812">Transmembrane</keyword>
<dbReference type="EMBL" id="CABPSG010000003">
    <property type="protein sequence ID" value="VVD85803.1"/>
    <property type="molecule type" value="Genomic_DNA"/>
</dbReference>
<keyword evidence="1" id="KW-0472">Membrane</keyword>
<sequence>MEKIILNIITVLIGIYWIGEKIRRNQKIDEFLSAIEGHYSTLSLRLEDATILSGLRFLRRIYGWISAFSLIFAFMLQRFLPPDSSRFLLSFWLFMLTFMGWFSIKWVIDHRKTVGEFLSKGNALMILGPLLMGFCDIVLHTKFTPILFSPFQHAAKILHISTEGISNPLAIGGVISFMFLSFFCIYYSIAWIAAAPVFLVSVFVVMLPIRFARALAKIDPSNKFLWFTVVVMIVVNIWSQL</sequence>
<protein>
    <submittedName>
        <fullName evidence="2">Uncharacterized protein</fullName>
    </submittedName>
</protein>
<dbReference type="RefSeq" id="WP_150550889.1">
    <property type="nucleotide sequence ID" value="NZ_CABPSG010000003.1"/>
</dbReference>
<keyword evidence="3" id="KW-1185">Reference proteome</keyword>
<reference evidence="2 3" key="1">
    <citation type="submission" date="2019-08" db="EMBL/GenBank/DDBJ databases">
        <authorList>
            <person name="Peeters C."/>
        </authorList>
    </citation>
    <scope>NUCLEOTIDE SEQUENCE [LARGE SCALE GENOMIC DNA]</scope>
    <source>
        <strain evidence="2 3">LMG 31014</strain>
    </source>
</reference>
<evidence type="ECO:0000313" key="2">
    <source>
        <dbReference type="EMBL" id="VVD85803.1"/>
    </source>
</evidence>
<feature type="transmembrane region" description="Helical" evidence="1">
    <location>
        <begin position="87"/>
        <end position="104"/>
    </location>
</feature>
<comment type="caution">
    <text evidence="2">The sequence shown here is derived from an EMBL/GenBank/DDBJ whole genome shotgun (WGS) entry which is preliminary data.</text>
</comment>
<feature type="transmembrane region" description="Helical" evidence="1">
    <location>
        <begin position="224"/>
        <end position="240"/>
    </location>
</feature>
<organism evidence="2 3">
    <name type="scientific">Pandoraea soli</name>
    <dbReference type="NCBI Taxonomy" id="2508293"/>
    <lineage>
        <taxon>Bacteria</taxon>
        <taxon>Pseudomonadati</taxon>
        <taxon>Pseudomonadota</taxon>
        <taxon>Betaproteobacteria</taxon>
        <taxon>Burkholderiales</taxon>
        <taxon>Burkholderiaceae</taxon>
        <taxon>Pandoraea</taxon>
    </lineage>
</organism>
<feature type="transmembrane region" description="Helical" evidence="1">
    <location>
        <begin position="124"/>
        <end position="148"/>
    </location>
</feature>
<evidence type="ECO:0000256" key="1">
    <source>
        <dbReference type="SAM" id="Phobius"/>
    </source>
</evidence>
<evidence type="ECO:0000313" key="3">
    <source>
        <dbReference type="Proteomes" id="UP000405357"/>
    </source>
</evidence>
<name>A0ABY6W0R5_9BURK</name>
<accession>A0ABY6W0R5</accession>
<proteinExistence type="predicted"/>
<dbReference type="Proteomes" id="UP000405357">
    <property type="component" value="Unassembled WGS sequence"/>
</dbReference>
<feature type="transmembrane region" description="Helical" evidence="1">
    <location>
        <begin position="169"/>
        <end position="189"/>
    </location>
</feature>
<feature type="transmembrane region" description="Helical" evidence="1">
    <location>
        <begin position="61"/>
        <end position="80"/>
    </location>
</feature>